<dbReference type="GO" id="GO:0004311">
    <property type="term" value="F:geranylgeranyl diphosphate synthase activity"/>
    <property type="evidence" value="ECO:0007669"/>
    <property type="project" value="TreeGrafter"/>
</dbReference>
<comment type="similarity">
    <text evidence="2">Belongs to the FPP/GGPP synthase family.</text>
</comment>
<dbReference type="InterPro" id="IPR000092">
    <property type="entry name" value="Polyprenyl_synt"/>
</dbReference>
<protein>
    <submittedName>
        <fullName evidence="7">Uncharacterized protein</fullName>
    </submittedName>
</protein>
<keyword evidence="6" id="KW-0472">Membrane</keyword>
<dbReference type="AlphaFoldDB" id="D7MIF4"/>
<proteinExistence type="inferred from homology"/>
<evidence type="ECO:0000313" key="8">
    <source>
        <dbReference type="Proteomes" id="UP000008694"/>
    </source>
</evidence>
<dbReference type="SUPFAM" id="SSF48576">
    <property type="entry name" value="Terpenoid synthases"/>
    <property type="match status" value="1"/>
</dbReference>
<evidence type="ECO:0000256" key="6">
    <source>
        <dbReference type="SAM" id="Phobius"/>
    </source>
</evidence>
<reference evidence="8" key="1">
    <citation type="journal article" date="2011" name="Nat. Genet.">
        <title>The Arabidopsis lyrata genome sequence and the basis of rapid genome size change.</title>
        <authorList>
            <person name="Hu T.T."/>
            <person name="Pattyn P."/>
            <person name="Bakker E.G."/>
            <person name="Cao J."/>
            <person name="Cheng J.-F."/>
            <person name="Clark R.M."/>
            <person name="Fahlgren N."/>
            <person name="Fawcett J.A."/>
            <person name="Grimwood J."/>
            <person name="Gundlach H."/>
            <person name="Haberer G."/>
            <person name="Hollister J.D."/>
            <person name="Ossowski S."/>
            <person name="Ottilar R.P."/>
            <person name="Salamov A.A."/>
            <person name="Schneeberger K."/>
            <person name="Spannagl M."/>
            <person name="Wang X."/>
            <person name="Yang L."/>
            <person name="Nasrallah M.E."/>
            <person name="Bergelson J."/>
            <person name="Carrington J.C."/>
            <person name="Gaut B.S."/>
            <person name="Schmutz J."/>
            <person name="Mayer K.F.X."/>
            <person name="Van de Peer Y."/>
            <person name="Grigoriev I.V."/>
            <person name="Nordborg M."/>
            <person name="Weigel D."/>
            <person name="Guo Y.-L."/>
        </authorList>
    </citation>
    <scope>NUCLEOTIDE SEQUENCE [LARGE SCALE GENOMIC DNA]</scope>
    <source>
        <strain evidence="8">cv. MN47</strain>
    </source>
</reference>
<dbReference type="PANTHER" id="PTHR43281:SF11">
    <property type="entry name" value="GERANYLGERANYL PYROPHOSPHATE SYNTHASE 11, CHLOROPLASTIC-RELATED"/>
    <property type="match status" value="1"/>
</dbReference>
<evidence type="ECO:0000256" key="5">
    <source>
        <dbReference type="ARBA" id="ARBA00049609"/>
    </source>
</evidence>
<dbReference type="Gene3D" id="1.10.600.10">
    <property type="entry name" value="Farnesyl Diphosphate Synthase"/>
    <property type="match status" value="1"/>
</dbReference>
<evidence type="ECO:0000256" key="3">
    <source>
        <dbReference type="ARBA" id="ARBA00022723"/>
    </source>
</evidence>
<sequence>MALKTAHDGCVEWVGRSREDDSWTKGLVAGQVTDLSSERLNPHDAGLERLELIHLHKTAALLEEAAILGVIMGDGTEEEIEKLRKYARCIRLLFQVVDDILDVTESTEDLGKTVGKDLRATTMVALMAGKLTYPRLIGLERSRAVAEKLNREAEEQLLRFHRNKAAPLMALASYIALIFCINRSYPQRI</sequence>
<dbReference type="HOGENOM" id="CLU_014015_8_0_1"/>
<comment type="cofactor">
    <cofactor evidence="1">
        <name>Mg(2+)</name>
        <dbReference type="ChEBI" id="CHEBI:18420"/>
    </cofactor>
</comment>
<keyword evidence="4" id="KW-0460">Magnesium</keyword>
<evidence type="ECO:0000313" key="7">
    <source>
        <dbReference type="EMBL" id="EFH46810.1"/>
    </source>
</evidence>
<organism evidence="8">
    <name type="scientific">Arabidopsis lyrata subsp. lyrata</name>
    <name type="common">Lyre-leaved rock-cress</name>
    <dbReference type="NCBI Taxonomy" id="81972"/>
    <lineage>
        <taxon>Eukaryota</taxon>
        <taxon>Viridiplantae</taxon>
        <taxon>Streptophyta</taxon>
        <taxon>Embryophyta</taxon>
        <taxon>Tracheophyta</taxon>
        <taxon>Spermatophyta</taxon>
        <taxon>Magnoliopsida</taxon>
        <taxon>eudicotyledons</taxon>
        <taxon>Gunneridae</taxon>
        <taxon>Pentapetalae</taxon>
        <taxon>rosids</taxon>
        <taxon>malvids</taxon>
        <taxon>Brassicales</taxon>
        <taxon>Brassicaceae</taxon>
        <taxon>Camelineae</taxon>
        <taxon>Arabidopsis</taxon>
    </lineage>
</organism>
<keyword evidence="6" id="KW-1133">Transmembrane helix</keyword>
<dbReference type="PANTHER" id="PTHR43281">
    <property type="entry name" value="FARNESYL DIPHOSPHATE SYNTHASE"/>
    <property type="match status" value="1"/>
</dbReference>
<keyword evidence="6" id="KW-0812">Transmembrane</keyword>
<dbReference type="EMBL" id="GL348719">
    <property type="protein sequence ID" value="EFH46810.1"/>
    <property type="molecule type" value="Genomic_DNA"/>
</dbReference>
<dbReference type="InterPro" id="IPR008949">
    <property type="entry name" value="Isoprenoid_synthase_dom_sf"/>
</dbReference>
<feature type="transmembrane region" description="Helical" evidence="6">
    <location>
        <begin position="165"/>
        <end position="185"/>
    </location>
</feature>
<dbReference type="eggNOG" id="KOG0776">
    <property type="taxonomic scope" value="Eukaryota"/>
</dbReference>
<evidence type="ECO:0000256" key="4">
    <source>
        <dbReference type="ARBA" id="ARBA00022842"/>
    </source>
</evidence>
<keyword evidence="3" id="KW-0479">Metal-binding</keyword>
<dbReference type="Gramene" id="scaffold_703648.1">
    <property type="protein sequence ID" value="scaffold_703648.1"/>
    <property type="gene ID" value="scaffold_703648.1"/>
</dbReference>
<evidence type="ECO:0000256" key="2">
    <source>
        <dbReference type="ARBA" id="ARBA00006706"/>
    </source>
</evidence>
<dbReference type="STRING" id="81972.D7MIF4"/>
<name>D7MIF4_ARALL</name>
<evidence type="ECO:0000256" key="1">
    <source>
        <dbReference type="ARBA" id="ARBA00001946"/>
    </source>
</evidence>
<dbReference type="GO" id="GO:0046872">
    <property type="term" value="F:metal ion binding"/>
    <property type="evidence" value="ECO:0007669"/>
    <property type="project" value="UniProtKB-KW"/>
</dbReference>
<gene>
    <name evidence="7" type="ORF">ARALYDRAFT_915906</name>
</gene>
<keyword evidence="8" id="KW-1185">Reference proteome</keyword>
<comment type="function">
    <text evidence="5">Catalyzes the trans-addition of the three molecules of IPP onto DMAPP to form geranylgeranyl pyrophosphate.</text>
</comment>
<dbReference type="Proteomes" id="UP000008694">
    <property type="component" value="Unassembled WGS sequence"/>
</dbReference>
<dbReference type="Pfam" id="PF00348">
    <property type="entry name" value="polyprenyl_synt"/>
    <property type="match status" value="1"/>
</dbReference>
<accession>D7MIF4</accession>
<dbReference type="GO" id="GO:0008299">
    <property type="term" value="P:isoprenoid biosynthetic process"/>
    <property type="evidence" value="ECO:0007669"/>
    <property type="project" value="InterPro"/>
</dbReference>